<dbReference type="InterPro" id="IPR020422">
    <property type="entry name" value="TYR_PHOSPHATASE_DUAL_dom"/>
</dbReference>
<name>A0AA40LLZ0_CNENI</name>
<dbReference type="GO" id="GO:0005737">
    <property type="term" value="C:cytoplasm"/>
    <property type="evidence" value="ECO:0007669"/>
    <property type="project" value="TreeGrafter"/>
</dbReference>
<dbReference type="InterPro" id="IPR000340">
    <property type="entry name" value="Dual-sp_phosphatase_cat-dom"/>
</dbReference>
<evidence type="ECO:0000313" key="8">
    <source>
        <dbReference type="Proteomes" id="UP001177744"/>
    </source>
</evidence>
<dbReference type="PROSITE" id="PS50054">
    <property type="entry name" value="TYR_PHOSPHATASE_DUAL"/>
    <property type="match status" value="1"/>
</dbReference>
<dbReference type="AlphaFoldDB" id="A0AA40LLZ0"/>
<dbReference type="EC" id="3.1.3.48" evidence="2"/>
<evidence type="ECO:0000259" key="6">
    <source>
        <dbReference type="PROSITE" id="PS50056"/>
    </source>
</evidence>
<protein>
    <recommendedName>
        <fullName evidence="2">protein-tyrosine-phosphatase</fullName>
        <ecNumber evidence="2">3.1.3.48</ecNumber>
    </recommendedName>
</protein>
<dbReference type="PANTHER" id="PTHR10159">
    <property type="entry name" value="DUAL SPECIFICITY PROTEIN PHOSPHATASE"/>
    <property type="match status" value="1"/>
</dbReference>
<evidence type="ECO:0000256" key="2">
    <source>
        <dbReference type="ARBA" id="ARBA00013064"/>
    </source>
</evidence>
<dbReference type="PANTHER" id="PTHR10159:SF40">
    <property type="entry name" value="DUAL SPECIFICITY PROTEIN PHOSPHATASE 5"/>
    <property type="match status" value="1"/>
</dbReference>
<evidence type="ECO:0000313" key="7">
    <source>
        <dbReference type="EMBL" id="KAK1338671.1"/>
    </source>
</evidence>
<keyword evidence="4" id="KW-0904">Protein phosphatase</keyword>
<evidence type="ECO:0000259" key="5">
    <source>
        <dbReference type="PROSITE" id="PS50054"/>
    </source>
</evidence>
<dbReference type="PROSITE" id="PS50056">
    <property type="entry name" value="TYR_PHOSPHATASE_2"/>
    <property type="match status" value="1"/>
</dbReference>
<evidence type="ECO:0000256" key="1">
    <source>
        <dbReference type="ARBA" id="ARBA00008601"/>
    </source>
</evidence>
<dbReference type="Proteomes" id="UP001177744">
    <property type="component" value="Unassembled WGS sequence"/>
</dbReference>
<dbReference type="SMART" id="SM00195">
    <property type="entry name" value="DSPc"/>
    <property type="match status" value="1"/>
</dbReference>
<keyword evidence="8" id="KW-1185">Reference proteome</keyword>
<evidence type="ECO:0000256" key="4">
    <source>
        <dbReference type="ARBA" id="ARBA00022912"/>
    </source>
</evidence>
<dbReference type="GO" id="GO:0004725">
    <property type="term" value="F:protein tyrosine phosphatase activity"/>
    <property type="evidence" value="ECO:0007669"/>
    <property type="project" value="UniProtKB-EC"/>
</dbReference>
<accession>A0AA40LLZ0</accession>
<gene>
    <name evidence="7" type="ORF">QTO34_019326</name>
</gene>
<dbReference type="InterPro" id="IPR029021">
    <property type="entry name" value="Prot-tyrosine_phosphatase-like"/>
</dbReference>
<dbReference type="Pfam" id="PF00782">
    <property type="entry name" value="DSPc"/>
    <property type="match status" value="1"/>
</dbReference>
<dbReference type="GO" id="GO:0001706">
    <property type="term" value="P:endoderm formation"/>
    <property type="evidence" value="ECO:0007669"/>
    <property type="project" value="TreeGrafter"/>
</dbReference>
<comment type="caution">
    <text evidence="7">The sequence shown here is derived from an EMBL/GenBank/DDBJ whole genome shotgun (WGS) entry which is preliminary data.</text>
</comment>
<organism evidence="7 8">
    <name type="scientific">Cnephaeus nilssonii</name>
    <name type="common">Northern bat</name>
    <name type="synonym">Eptesicus nilssonii</name>
    <dbReference type="NCBI Taxonomy" id="3371016"/>
    <lineage>
        <taxon>Eukaryota</taxon>
        <taxon>Metazoa</taxon>
        <taxon>Chordata</taxon>
        <taxon>Craniata</taxon>
        <taxon>Vertebrata</taxon>
        <taxon>Euteleostomi</taxon>
        <taxon>Mammalia</taxon>
        <taxon>Eutheria</taxon>
        <taxon>Laurasiatheria</taxon>
        <taxon>Chiroptera</taxon>
        <taxon>Yangochiroptera</taxon>
        <taxon>Vespertilionidae</taxon>
        <taxon>Cnephaeus</taxon>
    </lineage>
</organism>
<dbReference type="EMBL" id="JAULJE010000009">
    <property type="protein sequence ID" value="KAK1338671.1"/>
    <property type="molecule type" value="Genomic_DNA"/>
</dbReference>
<dbReference type="Gene3D" id="3.90.190.10">
    <property type="entry name" value="Protein tyrosine phosphatase superfamily"/>
    <property type="match status" value="1"/>
</dbReference>
<feature type="domain" description="Tyrosine-protein phosphatase" evidence="5">
    <location>
        <begin position="1"/>
        <end position="93"/>
    </location>
</feature>
<sequence length="103" mass="11689">MDPLEDSYVADISSHFQEAIHFIDCVRETGGKVLVHYEAGISCSPTICMAYLMKTRQFCLKDAFDYIKQRRRVVSPSFGFMGQLLQYESEILPSMPTPQALSC</sequence>
<evidence type="ECO:0000256" key="3">
    <source>
        <dbReference type="ARBA" id="ARBA00022801"/>
    </source>
</evidence>
<reference evidence="7" key="1">
    <citation type="submission" date="2023-06" db="EMBL/GenBank/DDBJ databases">
        <title>Reference genome for the Northern bat (Eptesicus nilssonii), a most northern bat species.</title>
        <authorList>
            <person name="Laine V.N."/>
            <person name="Pulliainen A.T."/>
            <person name="Lilley T.M."/>
        </authorList>
    </citation>
    <scope>NUCLEOTIDE SEQUENCE</scope>
    <source>
        <strain evidence="7">BLF_Eptnil</strain>
        <tissue evidence="7">Kidney</tissue>
    </source>
</reference>
<feature type="domain" description="Tyrosine specific protein phosphatases" evidence="6">
    <location>
        <begin position="14"/>
        <end position="71"/>
    </location>
</feature>
<proteinExistence type="inferred from homology"/>
<dbReference type="GO" id="GO:0005634">
    <property type="term" value="C:nucleus"/>
    <property type="evidence" value="ECO:0007669"/>
    <property type="project" value="TreeGrafter"/>
</dbReference>
<keyword evidence="3" id="KW-0378">Hydrolase</keyword>
<dbReference type="GO" id="GO:0043409">
    <property type="term" value="P:negative regulation of MAPK cascade"/>
    <property type="evidence" value="ECO:0007669"/>
    <property type="project" value="TreeGrafter"/>
</dbReference>
<dbReference type="SUPFAM" id="SSF52799">
    <property type="entry name" value="(Phosphotyrosine protein) phosphatases II"/>
    <property type="match status" value="1"/>
</dbReference>
<comment type="similarity">
    <text evidence="1">Belongs to the protein-tyrosine phosphatase family. Non-receptor class dual specificity subfamily.</text>
</comment>
<dbReference type="InterPro" id="IPR000387">
    <property type="entry name" value="Tyr_Pase_dom"/>
</dbReference>